<evidence type="ECO:0000313" key="8">
    <source>
        <dbReference type="Ensembl" id="ENSSTUP00000067634.1"/>
    </source>
</evidence>
<proteinExistence type="inferred from homology"/>
<protein>
    <recommendedName>
        <fullName evidence="3">Arsenite methyltransferase</fullName>
        <ecNumber evidence="2">2.1.1.137</ecNumber>
    </recommendedName>
</protein>
<dbReference type="AlphaFoldDB" id="A0A674B835"/>
<gene>
    <name evidence="8" type="primary">LOC115148907</name>
</gene>
<comment type="catalytic activity">
    <reaction evidence="4">
        <text>arsenic triglutathione + [thioredoxin]-dithiol + S-adenosyl-L-methionine + 2 H2O = methylarsonous acid + [thioredoxin]-disulfide + 3 glutathione + S-adenosyl-L-homocysteine + H(+)</text>
        <dbReference type="Rhea" id="RHEA:69460"/>
        <dbReference type="Rhea" id="RHEA-COMP:10698"/>
        <dbReference type="Rhea" id="RHEA-COMP:10700"/>
        <dbReference type="ChEBI" id="CHEBI:15377"/>
        <dbReference type="ChEBI" id="CHEBI:15378"/>
        <dbReference type="ChEBI" id="CHEBI:17826"/>
        <dbReference type="ChEBI" id="CHEBI:29950"/>
        <dbReference type="ChEBI" id="CHEBI:50058"/>
        <dbReference type="ChEBI" id="CHEBI:57856"/>
        <dbReference type="ChEBI" id="CHEBI:57925"/>
        <dbReference type="ChEBI" id="CHEBI:59789"/>
        <dbReference type="ChEBI" id="CHEBI:183640"/>
        <dbReference type="EC" id="2.1.1.137"/>
    </reaction>
</comment>
<evidence type="ECO:0000256" key="1">
    <source>
        <dbReference type="ARBA" id="ARBA00034487"/>
    </source>
</evidence>
<comment type="similarity">
    <text evidence="1">Belongs to the methyltransferase superfamily. Arsenite methyltransferase family.</text>
</comment>
<evidence type="ECO:0000256" key="2">
    <source>
        <dbReference type="ARBA" id="ARBA00034521"/>
    </source>
</evidence>
<dbReference type="PANTHER" id="PTHR43675">
    <property type="entry name" value="ARSENITE METHYLTRANSFERASE"/>
    <property type="match status" value="1"/>
</dbReference>
<dbReference type="Proteomes" id="UP000472277">
    <property type="component" value="Chromosome 15"/>
</dbReference>
<reference evidence="8" key="1">
    <citation type="submission" date="2025-08" db="UniProtKB">
        <authorList>
            <consortium name="Ensembl"/>
        </authorList>
    </citation>
    <scope>IDENTIFICATION</scope>
</reference>
<sequence>MSIKICRDYNKFKVCLHLTLVVSLLHSNSKSRYYGSRLEIHGSLKTSASCMSPSTPIPQSTFDALRLVHPSVCKKYSGCGLVVPEKLQGCKVLDLGSGSGRDCFILSKLVGQSGHVIGIDMTAELILASRKYVQYHQEKYGYEKPNTIFVQGYIEKLNETGIQSGSLDVLVSNCAMCLCPDKKLVLREAFRVLKEGGELYFSDIYSSKAVPEHLKQDPVLWGEGLSGALYWRDLISLVHEVGFSTPYLLTASHIIVHNSELQKKASGITHTSATYRLFKLPKNRKQSDAVVAYKGTVPDHPDLLKFDMYHCFETDIEVTVDAEMAAVLQHSRFSSDFSIQSSDKPAPSPKCTPQVNPLVYFLWAIQKPSCICIFFHHTYRS</sequence>
<dbReference type="InterPro" id="IPR029063">
    <property type="entry name" value="SAM-dependent_MTases_sf"/>
</dbReference>
<dbReference type="InParanoid" id="A0A674B835"/>
<reference evidence="8" key="2">
    <citation type="submission" date="2025-09" db="UniProtKB">
        <authorList>
            <consortium name="Ensembl"/>
        </authorList>
    </citation>
    <scope>IDENTIFICATION</scope>
</reference>
<dbReference type="PANTHER" id="PTHR43675:SF7">
    <property type="entry name" value="ARSENITE METHYLTRANSFERASE"/>
    <property type="match status" value="1"/>
</dbReference>
<evidence type="ECO:0000259" key="7">
    <source>
        <dbReference type="Pfam" id="PF13847"/>
    </source>
</evidence>
<comment type="catalytic activity">
    <reaction evidence="5">
        <text>arsenic triglutathione + 2 [thioredoxin]-dithiol + 2 S-adenosyl-L-methionine + H2O = dimethylarsinous acid + 2 [thioredoxin]-disulfide + 3 glutathione + 2 S-adenosyl-L-homocysteine + 2 H(+)</text>
        <dbReference type="Rhea" id="RHEA:69464"/>
        <dbReference type="Rhea" id="RHEA-COMP:10698"/>
        <dbReference type="Rhea" id="RHEA-COMP:10700"/>
        <dbReference type="ChEBI" id="CHEBI:15377"/>
        <dbReference type="ChEBI" id="CHEBI:15378"/>
        <dbReference type="ChEBI" id="CHEBI:23808"/>
        <dbReference type="ChEBI" id="CHEBI:29950"/>
        <dbReference type="ChEBI" id="CHEBI:50058"/>
        <dbReference type="ChEBI" id="CHEBI:57856"/>
        <dbReference type="ChEBI" id="CHEBI:57925"/>
        <dbReference type="ChEBI" id="CHEBI:59789"/>
        <dbReference type="ChEBI" id="CHEBI:183640"/>
        <dbReference type="EC" id="2.1.1.137"/>
    </reaction>
</comment>
<evidence type="ECO:0000256" key="6">
    <source>
        <dbReference type="ARBA" id="ARBA00048428"/>
    </source>
</evidence>
<dbReference type="Pfam" id="PF13847">
    <property type="entry name" value="Methyltransf_31"/>
    <property type="match status" value="1"/>
</dbReference>
<dbReference type="GO" id="GO:0005829">
    <property type="term" value="C:cytosol"/>
    <property type="evidence" value="ECO:0007669"/>
    <property type="project" value="TreeGrafter"/>
</dbReference>
<dbReference type="SUPFAM" id="SSF53335">
    <property type="entry name" value="S-adenosyl-L-methionine-dependent methyltransferases"/>
    <property type="match status" value="1"/>
</dbReference>
<feature type="domain" description="Methyltransferase" evidence="7">
    <location>
        <begin position="88"/>
        <end position="239"/>
    </location>
</feature>
<organism evidence="8 9">
    <name type="scientific">Salmo trutta</name>
    <name type="common">Brown trout</name>
    <dbReference type="NCBI Taxonomy" id="8032"/>
    <lineage>
        <taxon>Eukaryota</taxon>
        <taxon>Metazoa</taxon>
        <taxon>Chordata</taxon>
        <taxon>Craniata</taxon>
        <taxon>Vertebrata</taxon>
        <taxon>Euteleostomi</taxon>
        <taxon>Actinopterygii</taxon>
        <taxon>Neopterygii</taxon>
        <taxon>Teleostei</taxon>
        <taxon>Protacanthopterygii</taxon>
        <taxon>Salmoniformes</taxon>
        <taxon>Salmonidae</taxon>
        <taxon>Salmoninae</taxon>
        <taxon>Salmo</taxon>
    </lineage>
</organism>
<dbReference type="GO" id="GO:0030791">
    <property type="term" value="F:arsenite methyltransferase activity"/>
    <property type="evidence" value="ECO:0007669"/>
    <property type="project" value="UniProtKB-EC"/>
</dbReference>
<evidence type="ECO:0000256" key="4">
    <source>
        <dbReference type="ARBA" id="ARBA00047941"/>
    </source>
</evidence>
<dbReference type="EC" id="2.1.1.137" evidence="2"/>
<dbReference type="GeneTree" id="ENSGT00390000001742"/>
<dbReference type="Gene3D" id="3.40.50.150">
    <property type="entry name" value="Vaccinia Virus protein VP39"/>
    <property type="match status" value="1"/>
</dbReference>
<dbReference type="InterPro" id="IPR026669">
    <property type="entry name" value="Arsenite_MeTrfase-like"/>
</dbReference>
<comment type="catalytic activity">
    <reaction evidence="6">
        <text>arsenic triglutathione + 3 [thioredoxin]-dithiol + 3 S-adenosyl-L-methionine = trimethylarsine + 3 [thioredoxin]-disulfide + 3 glutathione + 3 S-adenosyl-L-homocysteine + 3 H(+)</text>
        <dbReference type="Rhea" id="RHEA:69432"/>
        <dbReference type="Rhea" id="RHEA-COMP:10698"/>
        <dbReference type="Rhea" id="RHEA-COMP:10700"/>
        <dbReference type="ChEBI" id="CHEBI:15378"/>
        <dbReference type="ChEBI" id="CHEBI:27130"/>
        <dbReference type="ChEBI" id="CHEBI:29950"/>
        <dbReference type="ChEBI" id="CHEBI:50058"/>
        <dbReference type="ChEBI" id="CHEBI:57856"/>
        <dbReference type="ChEBI" id="CHEBI:57925"/>
        <dbReference type="ChEBI" id="CHEBI:59789"/>
        <dbReference type="ChEBI" id="CHEBI:183640"/>
        <dbReference type="EC" id="2.1.1.137"/>
    </reaction>
</comment>
<dbReference type="GO" id="GO:0009404">
    <property type="term" value="P:toxin metabolic process"/>
    <property type="evidence" value="ECO:0007669"/>
    <property type="project" value="TreeGrafter"/>
</dbReference>
<evidence type="ECO:0000256" key="3">
    <source>
        <dbReference type="ARBA" id="ARBA00034545"/>
    </source>
</evidence>
<evidence type="ECO:0000256" key="5">
    <source>
        <dbReference type="ARBA" id="ARBA00047943"/>
    </source>
</evidence>
<keyword evidence="9" id="KW-1185">Reference proteome</keyword>
<dbReference type="CDD" id="cd02440">
    <property type="entry name" value="AdoMet_MTases"/>
    <property type="match status" value="1"/>
</dbReference>
<dbReference type="InterPro" id="IPR025714">
    <property type="entry name" value="Methyltranfer_dom"/>
</dbReference>
<accession>A0A674B835</accession>
<dbReference type="Gene3D" id="3.40.5.100">
    <property type="match status" value="1"/>
</dbReference>
<name>A0A674B835_SALTR</name>
<evidence type="ECO:0000313" key="9">
    <source>
        <dbReference type="Proteomes" id="UP000472277"/>
    </source>
</evidence>
<dbReference type="Ensembl" id="ENSSTUT00000071724.1">
    <property type="protein sequence ID" value="ENSSTUP00000067634.1"/>
    <property type="gene ID" value="ENSSTUG00000029539.1"/>
</dbReference>
<dbReference type="GO" id="GO:0018872">
    <property type="term" value="P:arsonoacetate metabolic process"/>
    <property type="evidence" value="ECO:0007669"/>
    <property type="project" value="TreeGrafter"/>
</dbReference>